<dbReference type="EMBL" id="CYSD01000042">
    <property type="protein sequence ID" value="CUH81740.1"/>
    <property type="molecule type" value="Genomic_DNA"/>
</dbReference>
<evidence type="ECO:0008006" key="4">
    <source>
        <dbReference type="Google" id="ProtNLM"/>
    </source>
</evidence>
<dbReference type="Proteomes" id="UP000052022">
    <property type="component" value="Unassembled WGS sequence"/>
</dbReference>
<gene>
    <name evidence="2" type="ORF">TRM7557_03584</name>
</gene>
<reference evidence="2 3" key="1">
    <citation type="submission" date="2015-09" db="EMBL/GenBank/DDBJ databases">
        <authorList>
            <consortium name="Swine Surveillance"/>
        </authorList>
    </citation>
    <scope>NUCLEOTIDE SEQUENCE [LARGE SCALE GENOMIC DNA]</scope>
    <source>
        <strain evidence="2 3">CECT 7557</strain>
    </source>
</reference>
<dbReference type="Pfam" id="PF11351">
    <property type="entry name" value="GTA_holin_3TM"/>
    <property type="match status" value="1"/>
</dbReference>
<evidence type="ECO:0000313" key="2">
    <source>
        <dbReference type="EMBL" id="CUH81740.1"/>
    </source>
</evidence>
<name>A0A0P1GI84_9RHOB</name>
<sequence>MLSMIWKAFLGQEAQGLRQTIEVFRENAEQAAGRDHALQQAALAQLAAEFTHPRKGWFERLMDGINRLPRPMMALGTLGLMVAAMGDPHWFASRMQGLALVPEPLWWLLGIVVSFYFGARVQVKSQEFHRSMAADLARAPRVLAQISQAQENRRAVSEPTQNPALEDWKTAAGESH</sequence>
<dbReference type="STRING" id="928856.SAMN04488049_102421"/>
<keyword evidence="3" id="KW-1185">Reference proteome</keyword>
<evidence type="ECO:0000313" key="3">
    <source>
        <dbReference type="Proteomes" id="UP000052022"/>
    </source>
</evidence>
<organism evidence="2 3">
    <name type="scientific">Tritonibacter multivorans</name>
    <dbReference type="NCBI Taxonomy" id="928856"/>
    <lineage>
        <taxon>Bacteria</taxon>
        <taxon>Pseudomonadati</taxon>
        <taxon>Pseudomonadota</taxon>
        <taxon>Alphaproteobacteria</taxon>
        <taxon>Rhodobacterales</taxon>
        <taxon>Paracoccaceae</taxon>
        <taxon>Tritonibacter</taxon>
    </lineage>
</organism>
<dbReference type="RefSeq" id="WP_058291540.1">
    <property type="nucleotide sequence ID" value="NZ_CYSD01000042.1"/>
</dbReference>
<accession>A0A0P1GI84</accession>
<dbReference type="AlphaFoldDB" id="A0A0P1GI84"/>
<proteinExistence type="predicted"/>
<feature type="region of interest" description="Disordered" evidence="1">
    <location>
        <begin position="150"/>
        <end position="176"/>
    </location>
</feature>
<dbReference type="InterPro" id="IPR021497">
    <property type="entry name" value="GTA_holin_3TM"/>
</dbReference>
<protein>
    <recommendedName>
        <fullName evidence="4">Carboxylesterase</fullName>
    </recommendedName>
</protein>
<dbReference type="OrthoDB" id="7355053at2"/>
<evidence type="ECO:0000256" key="1">
    <source>
        <dbReference type="SAM" id="MobiDB-lite"/>
    </source>
</evidence>